<reference evidence="2 3" key="1">
    <citation type="journal article" date="2017" name="BMC Genomics">
        <title>Comparative genomic and phylogenomic analyses of the Bifidobacteriaceae family.</title>
        <authorList>
            <person name="Lugli G.A."/>
            <person name="Milani C."/>
            <person name="Turroni F."/>
            <person name="Duranti S."/>
            <person name="Mancabelli L."/>
            <person name="Mangifesta M."/>
            <person name="Ferrario C."/>
            <person name="Modesto M."/>
            <person name="Mattarelli P."/>
            <person name="Jiri K."/>
            <person name="van Sinderen D."/>
            <person name="Ventura M."/>
        </authorList>
    </citation>
    <scope>NUCLEOTIDE SEQUENCE [LARGE SCALE GENOMIC DNA]</scope>
    <source>
        <strain evidence="2 3">DSM 24762</strain>
    </source>
</reference>
<protein>
    <submittedName>
        <fullName evidence="2">HD domain-containing protein</fullName>
    </submittedName>
</protein>
<keyword evidence="3" id="KW-1185">Reference proteome</keyword>
<dbReference type="InterPro" id="IPR006674">
    <property type="entry name" value="HD_domain"/>
</dbReference>
<organism evidence="2 3">
    <name type="scientific">Alloscardovia macacae</name>
    <dbReference type="NCBI Taxonomy" id="1160091"/>
    <lineage>
        <taxon>Bacteria</taxon>
        <taxon>Bacillati</taxon>
        <taxon>Actinomycetota</taxon>
        <taxon>Actinomycetes</taxon>
        <taxon>Bifidobacteriales</taxon>
        <taxon>Bifidobacteriaceae</taxon>
        <taxon>Alloscardovia</taxon>
    </lineage>
</organism>
<dbReference type="Gene3D" id="1.10.3210.10">
    <property type="entry name" value="Hypothetical protein af1432"/>
    <property type="match status" value="1"/>
</dbReference>
<accession>A0A261F6W0</accession>
<evidence type="ECO:0000259" key="1">
    <source>
        <dbReference type="Pfam" id="PF01966"/>
    </source>
</evidence>
<feature type="domain" description="HD" evidence="1">
    <location>
        <begin position="39"/>
        <end position="168"/>
    </location>
</feature>
<dbReference type="Proteomes" id="UP000243657">
    <property type="component" value="Unassembled WGS sequence"/>
</dbReference>
<sequence>MTWDGWGRTQTTRTLYELHQQCAQTACPKHPDLAYDLIGTHSEIVAQIAVALSEFEGELAEDDANLLVEGALAHDIGTYSVLRANAFDDSAEGHVFQRETYIQHGLRGYQLLLERGLSQDVALFARNHTGVGLTRADCTRQNLPIPCDDYVPVTRLQELVTLADKFHTKSVPAQFVSPQTARSRCEKFGEQNLARWDALSSRCCSSHAGTDRADRTSRTEAIERSISRLAQQYGMSIL</sequence>
<dbReference type="Pfam" id="PF01966">
    <property type="entry name" value="HD"/>
    <property type="match status" value="1"/>
</dbReference>
<gene>
    <name evidence="2" type="ORF">ALMA_0196</name>
</gene>
<dbReference type="SUPFAM" id="SSF109604">
    <property type="entry name" value="HD-domain/PDEase-like"/>
    <property type="match status" value="1"/>
</dbReference>
<proteinExistence type="predicted"/>
<dbReference type="EMBL" id="MWWT01000001">
    <property type="protein sequence ID" value="OZG54871.1"/>
    <property type="molecule type" value="Genomic_DNA"/>
</dbReference>
<dbReference type="AlphaFoldDB" id="A0A261F6W0"/>
<dbReference type="RefSeq" id="WP_094725997.1">
    <property type="nucleotide sequence ID" value="NZ_JBHLWS010000010.1"/>
</dbReference>
<dbReference type="CDD" id="cd00077">
    <property type="entry name" value="HDc"/>
    <property type="match status" value="1"/>
</dbReference>
<evidence type="ECO:0000313" key="2">
    <source>
        <dbReference type="EMBL" id="OZG54871.1"/>
    </source>
</evidence>
<comment type="caution">
    <text evidence="2">The sequence shown here is derived from an EMBL/GenBank/DDBJ whole genome shotgun (WGS) entry which is preliminary data.</text>
</comment>
<evidence type="ECO:0000313" key="3">
    <source>
        <dbReference type="Proteomes" id="UP000243657"/>
    </source>
</evidence>
<name>A0A261F6W0_9BIFI</name>
<dbReference type="InterPro" id="IPR003607">
    <property type="entry name" value="HD/PDEase_dom"/>
</dbReference>